<dbReference type="Gene3D" id="1.10.1040.10">
    <property type="entry name" value="N-(1-d-carboxylethyl)-l-norvaline Dehydrogenase, domain 2"/>
    <property type="match status" value="2"/>
</dbReference>
<dbReference type="KEGG" id="bmc:BAbS19_II09730"/>
<evidence type="ECO:0000259" key="2">
    <source>
        <dbReference type="Pfam" id="PF00725"/>
    </source>
</evidence>
<dbReference type="Proteomes" id="UP000002565">
    <property type="component" value="Chromosome 2"/>
</dbReference>
<dbReference type="InterPro" id="IPR013328">
    <property type="entry name" value="6PGD_dom2"/>
</dbReference>
<dbReference type="GO" id="GO:0016616">
    <property type="term" value="F:oxidoreductase activity, acting on the CH-OH group of donors, NAD or NADP as acceptor"/>
    <property type="evidence" value="ECO:0007669"/>
    <property type="project" value="InterPro"/>
</dbReference>
<dbReference type="NCBIfam" id="NF006124">
    <property type="entry name" value="PRK08268.1"/>
    <property type="match status" value="1"/>
</dbReference>
<reference evidence="4 5" key="1">
    <citation type="journal article" date="2008" name="PLoS ONE">
        <title>Genome sequence of Brucella abortus vaccine strain S19 compared to virulent strains yields candidate virulence genes.</title>
        <authorList>
            <person name="Crasta O.R."/>
            <person name="Folkerts O."/>
            <person name="Fei Z."/>
            <person name="Mane S.P."/>
            <person name="Evans C."/>
            <person name="Martino-Catt S."/>
            <person name="Bricker B."/>
            <person name="Yu G."/>
            <person name="Du L."/>
            <person name="Sobral B.W."/>
        </authorList>
    </citation>
    <scope>NUCLEOTIDE SEQUENCE [LARGE SCALE GENOMIC DNA]</scope>
    <source>
        <strain evidence="4 5">S19</strain>
    </source>
</reference>
<gene>
    <name evidence="4" type="ordered locus">BAbS19_II09730</name>
</gene>
<dbReference type="InterPro" id="IPR008927">
    <property type="entry name" value="6-PGluconate_DH-like_C_sf"/>
</dbReference>
<organism evidence="4 5">
    <name type="scientific">Brucella abortus (strain S19)</name>
    <dbReference type="NCBI Taxonomy" id="430066"/>
    <lineage>
        <taxon>Bacteria</taxon>
        <taxon>Pseudomonadati</taxon>
        <taxon>Pseudomonadota</taxon>
        <taxon>Alphaproteobacteria</taxon>
        <taxon>Hyphomicrobiales</taxon>
        <taxon>Brucellaceae</taxon>
        <taxon>Brucella/Ochrobactrum group</taxon>
        <taxon>Brucella</taxon>
    </lineage>
</organism>
<sequence length="506" mass="54145">MVIETVTYGQIAKVAIIGSGVMGAGIAETMAAGGIDVLLFDQMADKASAAKLALSHRLQSRVERGKLGADRAAQILERIVPVQQLDEIVSADLVVEAIVENLTVKKDLVAALEAILPRQAVIATNTSSLSVTAIAASAKYPERIAGFHFFNPVPLMRVVEVIKGALTGDAVVDALKELAVRVGHRPVNATDTPGFIINHAGRAYGTEALAMVKEGVADFATIDTILRDAAGFRMGPFELFDLTGLDVSHLVMEEVYHQYYEESRYRPSLITRRRLEAGLLGRKTGRGFYDYPDASAGSNANTQPEKGPLPKIVRIIDDTASGDIHRLAEQAKVQIGENVGPDGLVLVGLVGDDLTSAVVRLGLDATNVIGFDPLFGFDPHRTLVASPASSENARAQAMALATIDGVNASIVNDTCGTVCQRVLAMIVNIAADIIQQNITCTDDLDAAVKLGLGYPLGPLAWGDRIGADVIVHILDSIHARTFDPRYRASLWLRRRAELGLRLADYN</sequence>
<proteinExistence type="predicted"/>
<protein>
    <submittedName>
        <fullName evidence="4">3-hydroxybutyryl-CoA dehydrogenase</fullName>
    </submittedName>
</protein>
<dbReference type="Pfam" id="PF00725">
    <property type="entry name" value="3HCDH"/>
    <property type="match status" value="2"/>
</dbReference>
<dbReference type="PATRIC" id="fig|359391.4.peg.3346"/>
<dbReference type="GO" id="GO:0070403">
    <property type="term" value="F:NAD+ binding"/>
    <property type="evidence" value="ECO:0007669"/>
    <property type="project" value="InterPro"/>
</dbReference>
<dbReference type="FunFam" id="3.40.50.720:FF:000009">
    <property type="entry name" value="Fatty oxidation complex, alpha subunit"/>
    <property type="match status" value="1"/>
</dbReference>
<dbReference type="Pfam" id="PF02737">
    <property type="entry name" value="3HCDH_N"/>
    <property type="match status" value="1"/>
</dbReference>
<evidence type="ECO:0000256" key="1">
    <source>
        <dbReference type="ARBA" id="ARBA00023002"/>
    </source>
</evidence>
<dbReference type="InterPro" id="IPR006176">
    <property type="entry name" value="3-OHacyl-CoA_DH_NAD-bd"/>
</dbReference>
<feature type="domain" description="3-hydroxyacyl-CoA dehydrogenase C-terminal" evidence="2">
    <location>
        <begin position="194"/>
        <end position="291"/>
    </location>
</feature>
<name>A0A0F6AVR1_BRUA1</name>
<dbReference type="PANTHER" id="PTHR48075">
    <property type="entry name" value="3-HYDROXYACYL-COA DEHYDROGENASE FAMILY PROTEIN"/>
    <property type="match status" value="1"/>
</dbReference>
<dbReference type="InterPro" id="IPR036291">
    <property type="entry name" value="NAD(P)-bd_dom_sf"/>
</dbReference>
<keyword evidence="1" id="KW-0560">Oxidoreductase</keyword>
<evidence type="ECO:0000313" key="5">
    <source>
        <dbReference type="Proteomes" id="UP000002565"/>
    </source>
</evidence>
<feature type="domain" description="3-hydroxyacyl-CoA dehydrogenase C-terminal" evidence="2">
    <location>
        <begin position="418"/>
        <end position="499"/>
    </location>
</feature>
<feature type="domain" description="3-hydroxyacyl-CoA dehydrogenase NAD binding" evidence="3">
    <location>
        <begin position="13"/>
        <end position="191"/>
    </location>
</feature>
<accession>A0A0F6AVR1</accession>
<dbReference type="SUPFAM" id="SSF48179">
    <property type="entry name" value="6-phosphogluconate dehydrogenase C-terminal domain-like"/>
    <property type="match status" value="2"/>
</dbReference>
<evidence type="ECO:0000259" key="3">
    <source>
        <dbReference type="Pfam" id="PF02737"/>
    </source>
</evidence>
<dbReference type="AlphaFoldDB" id="A0A0F6AVR1"/>
<dbReference type="SUPFAM" id="SSF51735">
    <property type="entry name" value="NAD(P)-binding Rossmann-fold domains"/>
    <property type="match status" value="1"/>
</dbReference>
<evidence type="ECO:0000313" key="4">
    <source>
        <dbReference type="EMBL" id="ACD74456.1"/>
    </source>
</evidence>
<dbReference type="Gene3D" id="3.40.50.720">
    <property type="entry name" value="NAD(P)-binding Rossmann-like Domain"/>
    <property type="match status" value="1"/>
</dbReference>
<dbReference type="EMBL" id="CP000888">
    <property type="protein sequence ID" value="ACD74456.1"/>
    <property type="molecule type" value="Genomic_DNA"/>
</dbReference>
<dbReference type="PANTHER" id="PTHR48075:SF5">
    <property type="entry name" value="3-HYDROXYBUTYRYL-COA DEHYDROGENASE"/>
    <property type="match status" value="1"/>
</dbReference>
<dbReference type="InterPro" id="IPR006108">
    <property type="entry name" value="3HC_DH_C"/>
</dbReference>
<dbReference type="GeneID" id="93015137"/>
<dbReference type="RefSeq" id="WP_002965571.1">
    <property type="nucleotide sequence ID" value="NC_010740.1"/>
</dbReference>
<dbReference type="GO" id="GO:0006631">
    <property type="term" value="P:fatty acid metabolic process"/>
    <property type="evidence" value="ECO:0007669"/>
    <property type="project" value="InterPro"/>
</dbReference>
<dbReference type="HOGENOM" id="CLU_009834_2_3_5"/>